<dbReference type="Pfam" id="PF00009">
    <property type="entry name" value="GTP_EFTU"/>
    <property type="match status" value="1"/>
</dbReference>
<feature type="binding site" evidence="6">
    <location>
        <begin position="19"/>
        <end position="24"/>
    </location>
    <ligand>
        <name>GTP</name>
        <dbReference type="ChEBI" id="CHEBI:37565"/>
    </ligand>
</feature>
<evidence type="ECO:0000256" key="5">
    <source>
        <dbReference type="ARBA" id="ARBA00023134"/>
    </source>
</evidence>
<keyword evidence="6" id="KW-1003">Cell membrane</keyword>
<dbReference type="Pfam" id="PF00679">
    <property type="entry name" value="EFG_C"/>
    <property type="match status" value="1"/>
</dbReference>
<dbReference type="InterPro" id="IPR035647">
    <property type="entry name" value="EFG_III/V"/>
</dbReference>
<dbReference type="Gene3D" id="2.40.30.10">
    <property type="entry name" value="Translation factors"/>
    <property type="match status" value="1"/>
</dbReference>
<reference evidence="8 9" key="1">
    <citation type="submission" date="2021-02" db="EMBL/GenBank/DDBJ databases">
        <title>Activity-based single-cell genomes from oceanic crustal fluid captures similar information to metagenomic and metatranscriptomic surveys with orders of magnitude less sampling.</title>
        <authorList>
            <person name="D'Angelo T.S."/>
            <person name="Orcutt B.N."/>
        </authorList>
    </citation>
    <scope>NUCLEOTIDE SEQUENCE [LARGE SCALE GENOMIC DNA]</scope>
    <source>
        <strain evidence="8">AH-315-G07</strain>
    </source>
</reference>
<dbReference type="Gene3D" id="3.40.50.300">
    <property type="entry name" value="P-loop containing nucleotide triphosphate hydrolases"/>
    <property type="match status" value="1"/>
</dbReference>
<dbReference type="InterPro" id="IPR004161">
    <property type="entry name" value="EFTu-like_2"/>
</dbReference>
<dbReference type="Gene3D" id="3.30.70.240">
    <property type="match status" value="1"/>
</dbReference>
<dbReference type="NCBIfam" id="TIGR00231">
    <property type="entry name" value="small_GTP"/>
    <property type="match status" value="1"/>
</dbReference>
<dbReference type="CDD" id="cd16260">
    <property type="entry name" value="EF4_III"/>
    <property type="match status" value="1"/>
</dbReference>
<comment type="function">
    <text evidence="6">Required for accurate and efficient protein synthesis under certain stress conditions. May act as a fidelity factor of the translation reaction, by catalyzing a one-codon backward translocation of tRNAs on improperly translocated ribosomes. Back-translocation proceeds from a post-translocation (POST) complex to a pre-translocation (PRE) complex, thus giving elongation factor G a second chance to translocate the tRNAs correctly. Binds to ribosomes in a GTP-dependent manner.</text>
</comment>
<keyword evidence="2 6" id="KW-0547">Nucleotide-binding</keyword>
<dbReference type="Pfam" id="PF03144">
    <property type="entry name" value="GTP_EFTU_D2"/>
    <property type="match status" value="1"/>
</dbReference>
<dbReference type="PANTHER" id="PTHR43512:SF4">
    <property type="entry name" value="TRANSLATION FACTOR GUF1 HOMOLOG, CHLOROPLASTIC"/>
    <property type="match status" value="1"/>
</dbReference>
<proteinExistence type="inferred from homology"/>
<dbReference type="HAMAP" id="MF_00071">
    <property type="entry name" value="LepA"/>
    <property type="match status" value="1"/>
</dbReference>
<organism evidence="8 9">
    <name type="scientific">Simkania negevensis</name>
    <dbReference type="NCBI Taxonomy" id="83561"/>
    <lineage>
        <taxon>Bacteria</taxon>
        <taxon>Pseudomonadati</taxon>
        <taxon>Chlamydiota</taxon>
        <taxon>Chlamydiia</taxon>
        <taxon>Parachlamydiales</taxon>
        <taxon>Simkaniaceae</taxon>
        <taxon>Simkania</taxon>
    </lineage>
</organism>
<dbReference type="SUPFAM" id="SSF50447">
    <property type="entry name" value="Translation proteins"/>
    <property type="match status" value="1"/>
</dbReference>
<dbReference type="GO" id="GO:0003746">
    <property type="term" value="F:translation elongation factor activity"/>
    <property type="evidence" value="ECO:0007669"/>
    <property type="project" value="UniProtKB-KW"/>
</dbReference>
<comment type="similarity">
    <text evidence="1 6">Belongs to the TRAFAC class translation factor GTPase superfamily. Classic translation factor GTPase family. LepA subfamily.</text>
</comment>
<comment type="subcellular location">
    <subcellularLocation>
        <location evidence="6">Cell membrane</location>
        <topology evidence="6">Peripheral membrane protein</topology>
        <orientation evidence="6">Cytoplasmic side</orientation>
    </subcellularLocation>
</comment>
<dbReference type="EC" id="3.6.5.n1" evidence="6"/>
<dbReference type="Gene3D" id="3.30.70.870">
    <property type="entry name" value="Elongation Factor G (Translational Gtpase), domain 3"/>
    <property type="match status" value="1"/>
</dbReference>
<dbReference type="PANTHER" id="PTHR43512">
    <property type="entry name" value="TRANSLATION FACTOR GUF1-RELATED"/>
    <property type="match status" value="1"/>
</dbReference>
<evidence type="ECO:0000256" key="4">
    <source>
        <dbReference type="ARBA" id="ARBA00022917"/>
    </source>
</evidence>
<dbReference type="PRINTS" id="PR00315">
    <property type="entry name" value="ELONGATNFCT"/>
</dbReference>
<protein>
    <recommendedName>
        <fullName evidence="6">Elongation factor 4</fullName>
        <shortName evidence="6">EF-4</shortName>
        <ecNumber evidence="6">3.6.5.n1</ecNumber>
    </recommendedName>
    <alternativeName>
        <fullName evidence="6">Ribosomal back-translocase LepA</fullName>
    </alternativeName>
</protein>
<dbReference type="SUPFAM" id="SSF52540">
    <property type="entry name" value="P-loop containing nucleoside triphosphate hydrolases"/>
    <property type="match status" value="1"/>
</dbReference>
<dbReference type="InterPro" id="IPR005225">
    <property type="entry name" value="Small_GTP-bd"/>
</dbReference>
<dbReference type="Proteomes" id="UP000722121">
    <property type="component" value="Unassembled WGS sequence"/>
</dbReference>
<dbReference type="PROSITE" id="PS51722">
    <property type="entry name" value="G_TR_2"/>
    <property type="match status" value="1"/>
</dbReference>
<feature type="domain" description="Tr-type G" evidence="7">
    <location>
        <begin position="7"/>
        <end position="192"/>
    </location>
</feature>
<dbReference type="NCBIfam" id="TIGR01393">
    <property type="entry name" value="lepA"/>
    <property type="match status" value="1"/>
</dbReference>
<dbReference type="CDD" id="cd03709">
    <property type="entry name" value="lepA_C"/>
    <property type="match status" value="1"/>
</dbReference>
<evidence type="ECO:0000256" key="2">
    <source>
        <dbReference type="ARBA" id="ARBA00022741"/>
    </source>
</evidence>
<feature type="binding site" evidence="6">
    <location>
        <begin position="136"/>
        <end position="139"/>
    </location>
    <ligand>
        <name>GTP</name>
        <dbReference type="ChEBI" id="CHEBI:37565"/>
    </ligand>
</feature>
<name>A0ABS3ARG9_9BACT</name>
<dbReference type="InterPro" id="IPR013842">
    <property type="entry name" value="LepA_CTD"/>
</dbReference>
<dbReference type="InterPro" id="IPR035654">
    <property type="entry name" value="LepA_IV"/>
</dbReference>
<keyword evidence="8" id="KW-0251">Elongation factor</keyword>
<comment type="caution">
    <text evidence="8">The sequence shown here is derived from an EMBL/GenBank/DDBJ whole genome shotgun (WGS) entry which is preliminary data.</text>
</comment>
<dbReference type="SUPFAM" id="SSF54980">
    <property type="entry name" value="EF-G C-terminal domain-like"/>
    <property type="match status" value="2"/>
</dbReference>
<evidence type="ECO:0000256" key="6">
    <source>
        <dbReference type="HAMAP-Rule" id="MF_00071"/>
    </source>
</evidence>
<keyword evidence="5 6" id="KW-0342">GTP-binding</keyword>
<keyword evidence="6" id="KW-0472">Membrane</keyword>
<dbReference type="InterPro" id="IPR038363">
    <property type="entry name" value="LepA_C_sf"/>
</dbReference>
<keyword evidence="3 6" id="KW-0378">Hydrolase</keyword>
<dbReference type="GO" id="GO:0016787">
    <property type="term" value="F:hydrolase activity"/>
    <property type="evidence" value="ECO:0007669"/>
    <property type="project" value="UniProtKB-KW"/>
</dbReference>
<dbReference type="InterPro" id="IPR027417">
    <property type="entry name" value="P-loop_NTPase"/>
</dbReference>
<accession>A0ABS3ARG9</accession>
<dbReference type="InterPro" id="IPR000640">
    <property type="entry name" value="EFG_V-like"/>
</dbReference>
<evidence type="ECO:0000256" key="1">
    <source>
        <dbReference type="ARBA" id="ARBA00005454"/>
    </source>
</evidence>
<evidence type="ECO:0000256" key="3">
    <source>
        <dbReference type="ARBA" id="ARBA00022801"/>
    </source>
</evidence>
<sequence>MSEYDIKKIRNFSIIAHIDHGKSTIADRLLEITNTVPKREMQEQLLDDMELERERGITIKSHPVTMVYTAKDGNEYKINFIDTPGHVDFSYEVSRSLSACEGALLVIDAAQGVQAQTLANVHLAVERDLEIVPVINKIDLPAADIEASKHQIEEVIGLDASDVVLCSGKTGAGIDQMLEKIVSDFPPPAEPKDDLLRCLIFDSHYDPYRGVLVYIRVMSGEIRKGTLVRMMSLGKTFEVLEVGIFTPNERPVEMLRPGEVGCFIANIKNTADVKVGDTVTSHRNPASDPLPGFRIIRPVVYAGIYPVDTSEFETLRDALVKLQLNDSALAVEQESSQALGFGFRCGFLGLLHLEIIFERLRREYDLDIITTAPSVIYKFTMVGGEEREIDNPVHYPDPSAIDSVEEPWVQSHVMIPPDYMGALMALAQEKRGECIKTERLDSTKLLLTYLFPLNEIITDFNDKLKSVTRGYGSFDYEFHSYRKGDIIKLEIRVNEEPIDAFSILVHRSKAEFKGRAICAKLKEVIPRQLFKIPVQAAIGGKIISRETIGAMSKNVTAKCYGGDISRKRKLWEKQKKGKKRMKKFGKVSIPQTAFMEVLKAE</sequence>
<dbReference type="InterPro" id="IPR009000">
    <property type="entry name" value="Transl_B-barrel_sf"/>
</dbReference>
<dbReference type="CDD" id="cd01890">
    <property type="entry name" value="LepA"/>
    <property type="match status" value="1"/>
</dbReference>
<dbReference type="CDD" id="cd03699">
    <property type="entry name" value="EF4_II"/>
    <property type="match status" value="1"/>
</dbReference>
<evidence type="ECO:0000259" key="7">
    <source>
        <dbReference type="PROSITE" id="PS51722"/>
    </source>
</evidence>
<gene>
    <name evidence="6 8" type="primary">lepA</name>
    <name evidence="8" type="ORF">JYU14_04530</name>
</gene>
<dbReference type="InterPro" id="IPR006297">
    <property type="entry name" value="EF-4"/>
</dbReference>
<dbReference type="EMBL" id="JAFITR010000113">
    <property type="protein sequence ID" value="MBN4067330.1"/>
    <property type="molecule type" value="Genomic_DNA"/>
</dbReference>
<dbReference type="InterPro" id="IPR000795">
    <property type="entry name" value="T_Tr_GTP-bd_dom"/>
</dbReference>
<keyword evidence="4 6" id="KW-0648">Protein biosynthesis</keyword>
<keyword evidence="9" id="KW-1185">Reference proteome</keyword>
<comment type="catalytic activity">
    <reaction evidence="6">
        <text>GTP + H2O = GDP + phosphate + H(+)</text>
        <dbReference type="Rhea" id="RHEA:19669"/>
        <dbReference type="ChEBI" id="CHEBI:15377"/>
        <dbReference type="ChEBI" id="CHEBI:15378"/>
        <dbReference type="ChEBI" id="CHEBI:37565"/>
        <dbReference type="ChEBI" id="CHEBI:43474"/>
        <dbReference type="ChEBI" id="CHEBI:58189"/>
        <dbReference type="EC" id="3.6.5.n1"/>
    </reaction>
</comment>
<dbReference type="Pfam" id="PF06421">
    <property type="entry name" value="LepA_C"/>
    <property type="match status" value="1"/>
</dbReference>
<evidence type="ECO:0000313" key="9">
    <source>
        <dbReference type="Proteomes" id="UP000722121"/>
    </source>
</evidence>
<evidence type="ECO:0000313" key="8">
    <source>
        <dbReference type="EMBL" id="MBN4067330.1"/>
    </source>
</evidence>
<dbReference type="Gene3D" id="3.30.70.2570">
    <property type="entry name" value="Elongation factor 4, C-terminal domain"/>
    <property type="match status" value="1"/>
</dbReference>